<feature type="compositionally biased region" description="Basic and acidic residues" evidence="2">
    <location>
        <begin position="364"/>
        <end position="379"/>
    </location>
</feature>
<reference evidence="4" key="1">
    <citation type="submission" date="2017-07" db="EMBL/GenBank/DDBJ databases">
        <title>Taro Niue Genome Assembly and Annotation.</title>
        <authorList>
            <person name="Atibalentja N."/>
            <person name="Keating K."/>
            <person name="Fields C.J."/>
        </authorList>
    </citation>
    <scope>NUCLEOTIDE SEQUENCE</scope>
    <source>
        <strain evidence="4">Niue_2</strain>
        <tissue evidence="4">Leaf</tissue>
    </source>
</reference>
<organism evidence="4 5">
    <name type="scientific">Colocasia esculenta</name>
    <name type="common">Wild taro</name>
    <name type="synonym">Arum esculentum</name>
    <dbReference type="NCBI Taxonomy" id="4460"/>
    <lineage>
        <taxon>Eukaryota</taxon>
        <taxon>Viridiplantae</taxon>
        <taxon>Streptophyta</taxon>
        <taxon>Embryophyta</taxon>
        <taxon>Tracheophyta</taxon>
        <taxon>Spermatophyta</taxon>
        <taxon>Magnoliopsida</taxon>
        <taxon>Liliopsida</taxon>
        <taxon>Araceae</taxon>
        <taxon>Aroideae</taxon>
        <taxon>Colocasieae</taxon>
        <taxon>Colocasia</taxon>
    </lineage>
</organism>
<sequence length="812" mass="88820">MAQKGKEIVEASGMPPVGAKAAKYRSFEGLRERFRIGEEYDIILMREDESHLTLKPGCFVLSLDLLEAGLRLPMPEIAKELLRSWKVAPIQLTPNSWRTIFVFCIICKKRKIEATAEIFRNHFSLACSPQSGMGIVYVKHRTNRMRINFSPRLSNNKGWTGRLFSVGRRKGANIPEWDFLVRVVEPLRKADMPPFLIKEAAAASQSLNMVGVNHAEGYLTEYKLVKYKLSRAWDDGEIAAGRDQKEMANYAEMIPVSLCSIRLDEGGSAKGPTRKAKAVARGGAMKKAPETATIAEAASLPQPKRKEKRKAARQESRAEDRTSEEEVSDERRARKKKKATKTMPRVAESATEVEEEEEDLEPLQARDSRQRMRTPERRVSATPLADRSEAVMKMSAKLGLIMVSNESDRSGGRAKSPVRETQEVLPSEGSAEKGGAPDEGAQLGAEDGAVATDFTPAPAAVCGSGEAVLPRGDIPQGSGDILPPMPPTSVITEGHVVGEDAAEVIAEGESTQVHGDAEEGCATAFAASTTEDDLVINAVPISPAAAAAGDESSGDDDRPLTEVLHRRPVPSVAALEVTLRRVETSPRKLPPSPTASYLERLARCQDLPAEKTPERTTEEYHPEDQNDDVASDVDLEALVDGISTSLGVLKALAARSRKQKYMYEAQSAFCRDLTAEHKAREADLEEEVKNLKTALQASELNVAVARAEKDALAKVVSDAGVRAVTDYKAGSDYKEELEQYGARCYRVGLNAGRDFGERLSWVECAQEAFEAAVRECRRRTNDALLDDVRFAQFQSGRMLPSDEGAGPFEQAP</sequence>
<evidence type="ECO:0000313" key="5">
    <source>
        <dbReference type="Proteomes" id="UP000652761"/>
    </source>
</evidence>
<dbReference type="EMBL" id="NMUH01001390">
    <property type="protein sequence ID" value="MQL91895.1"/>
    <property type="molecule type" value="Genomic_DNA"/>
</dbReference>
<keyword evidence="5" id="KW-1185">Reference proteome</keyword>
<name>A0A843V7N6_COLES</name>
<dbReference type="InterPro" id="IPR007321">
    <property type="entry name" value="Transposase_28"/>
</dbReference>
<feature type="coiled-coil region" evidence="1">
    <location>
        <begin position="674"/>
        <end position="708"/>
    </location>
</feature>
<gene>
    <name evidence="4" type="ORF">Taro_024523</name>
</gene>
<feature type="region of interest" description="Disordered" evidence="2">
    <location>
        <begin position="403"/>
        <end position="448"/>
    </location>
</feature>
<feature type="compositionally biased region" description="Basic and acidic residues" evidence="2">
    <location>
        <begin position="312"/>
        <end position="321"/>
    </location>
</feature>
<accession>A0A843V7N6</accession>
<feature type="compositionally biased region" description="Acidic residues" evidence="2">
    <location>
        <begin position="351"/>
        <end position="361"/>
    </location>
</feature>
<keyword evidence="1" id="KW-0175">Coiled coil</keyword>
<dbReference type="AlphaFoldDB" id="A0A843V7N6"/>
<evidence type="ECO:0000256" key="2">
    <source>
        <dbReference type="SAM" id="MobiDB-lite"/>
    </source>
</evidence>
<dbReference type="Proteomes" id="UP000652761">
    <property type="component" value="Unassembled WGS sequence"/>
</dbReference>
<evidence type="ECO:0000313" key="4">
    <source>
        <dbReference type="EMBL" id="MQL91895.1"/>
    </source>
</evidence>
<feature type="region of interest" description="Disordered" evidence="2">
    <location>
        <begin position="265"/>
        <end position="388"/>
    </location>
</feature>
<feature type="domain" description="Transposase (putative) gypsy type" evidence="3">
    <location>
        <begin position="60"/>
        <end position="125"/>
    </location>
</feature>
<dbReference type="Pfam" id="PF04195">
    <property type="entry name" value="Transposase_28"/>
    <property type="match status" value="1"/>
</dbReference>
<feature type="compositionally biased region" description="Basic and acidic residues" evidence="2">
    <location>
        <begin position="406"/>
        <end position="422"/>
    </location>
</feature>
<feature type="region of interest" description="Disordered" evidence="2">
    <location>
        <begin position="468"/>
        <end position="489"/>
    </location>
</feature>
<evidence type="ECO:0000259" key="3">
    <source>
        <dbReference type="Pfam" id="PF04195"/>
    </source>
</evidence>
<evidence type="ECO:0000256" key="1">
    <source>
        <dbReference type="SAM" id="Coils"/>
    </source>
</evidence>
<protein>
    <recommendedName>
        <fullName evidence="3">Transposase (putative) gypsy type domain-containing protein</fullName>
    </recommendedName>
</protein>
<comment type="caution">
    <text evidence="4">The sequence shown here is derived from an EMBL/GenBank/DDBJ whole genome shotgun (WGS) entry which is preliminary data.</text>
</comment>
<proteinExistence type="predicted"/>